<dbReference type="SUPFAM" id="SSF51735">
    <property type="entry name" value="NAD(P)-binding Rossmann-fold domains"/>
    <property type="match status" value="1"/>
</dbReference>
<dbReference type="EMBL" id="CAJPDT010000067">
    <property type="protein sequence ID" value="CAF9932846.1"/>
    <property type="molecule type" value="Genomic_DNA"/>
</dbReference>
<protein>
    <recommendedName>
        <fullName evidence="3">NAD(P)-binding domain-containing protein</fullName>
    </recommendedName>
</protein>
<accession>A0A8H3FV79</accession>
<comment type="caution">
    <text evidence="1">The sequence shown here is derived from an EMBL/GenBank/DDBJ whole genome shotgun (WGS) entry which is preliminary data.</text>
</comment>
<dbReference type="PANTHER" id="PTHR14097:SF9">
    <property type="entry name" value="EPIMERASE, PUTATIVE (AFU_ORTHOLOGUE AFUA_8G07320)-RELATED"/>
    <property type="match status" value="1"/>
</dbReference>
<sequence length="242" mass="26176">MKLIVAGASGFVATEVIRQSLSIPNITSIIAIARKPVSPPLSLGPAADPSKLRSVVLDSYGSYPDDAMKQLAGADACIWTVAITPRKSRGLDSDEVRRVCQEYTLVGLQAMFKSRSEGGASPFRFLYMSGSATERDQSKTPGWMPQYCLMRGETENQVLAFAAEHKGVLEACVAKPGLITASGQVLKTVLATVMKYAMSMGNVDVREVSAAMLHEVVHGFEKEPLENEDLVRIGRQALERAE</sequence>
<dbReference type="Gene3D" id="3.40.50.720">
    <property type="entry name" value="NAD(P)-binding Rossmann-like Domain"/>
    <property type="match status" value="1"/>
</dbReference>
<name>A0A8H3FV79_9LECA</name>
<proteinExistence type="predicted"/>
<evidence type="ECO:0008006" key="3">
    <source>
        <dbReference type="Google" id="ProtNLM"/>
    </source>
</evidence>
<reference evidence="1" key="1">
    <citation type="submission" date="2021-03" db="EMBL/GenBank/DDBJ databases">
        <authorList>
            <person name="Tagirdzhanova G."/>
        </authorList>
    </citation>
    <scope>NUCLEOTIDE SEQUENCE</scope>
</reference>
<dbReference type="OrthoDB" id="3535423at2759"/>
<dbReference type="PANTHER" id="PTHR14097">
    <property type="entry name" value="OXIDOREDUCTASE HTATIP2"/>
    <property type="match status" value="1"/>
</dbReference>
<evidence type="ECO:0000313" key="1">
    <source>
        <dbReference type="EMBL" id="CAF9932846.1"/>
    </source>
</evidence>
<gene>
    <name evidence="1" type="ORF">IMSHALPRED_009004</name>
</gene>
<dbReference type="AlphaFoldDB" id="A0A8H3FV79"/>
<keyword evidence="2" id="KW-1185">Reference proteome</keyword>
<organism evidence="1 2">
    <name type="scientific">Imshaugia aleurites</name>
    <dbReference type="NCBI Taxonomy" id="172621"/>
    <lineage>
        <taxon>Eukaryota</taxon>
        <taxon>Fungi</taxon>
        <taxon>Dikarya</taxon>
        <taxon>Ascomycota</taxon>
        <taxon>Pezizomycotina</taxon>
        <taxon>Lecanoromycetes</taxon>
        <taxon>OSLEUM clade</taxon>
        <taxon>Lecanoromycetidae</taxon>
        <taxon>Lecanorales</taxon>
        <taxon>Lecanorineae</taxon>
        <taxon>Parmeliaceae</taxon>
        <taxon>Imshaugia</taxon>
    </lineage>
</organism>
<evidence type="ECO:0000313" key="2">
    <source>
        <dbReference type="Proteomes" id="UP000664534"/>
    </source>
</evidence>
<dbReference type="InterPro" id="IPR036291">
    <property type="entry name" value="NAD(P)-bd_dom_sf"/>
</dbReference>
<dbReference type="Proteomes" id="UP000664534">
    <property type="component" value="Unassembled WGS sequence"/>
</dbReference>